<dbReference type="PANTHER" id="PTHR13914:SF0">
    <property type="entry name" value="PROLINE DEHYDROGENASE 1, MITOCHONDRIAL"/>
    <property type="match status" value="1"/>
</dbReference>
<dbReference type="GO" id="GO:0010133">
    <property type="term" value="P:L-proline catabolic process to L-glutamate"/>
    <property type="evidence" value="ECO:0007669"/>
    <property type="project" value="UniProtKB-UniPathway"/>
</dbReference>
<dbReference type="InterPro" id="IPR002872">
    <property type="entry name" value="Proline_DH_dom"/>
</dbReference>
<comment type="cofactor">
    <cofactor evidence="10">
        <name>FAD</name>
        <dbReference type="ChEBI" id="CHEBI:57692"/>
    </cofactor>
    <text evidence="10">Binds 1 FAD per subunit.</text>
</comment>
<dbReference type="SUPFAM" id="SSF51730">
    <property type="entry name" value="FAD-linked oxidoreductase"/>
    <property type="match status" value="1"/>
</dbReference>
<evidence type="ECO:0000259" key="11">
    <source>
        <dbReference type="Pfam" id="PF01619"/>
    </source>
</evidence>
<dbReference type="EC" id="1.5.5.2" evidence="2"/>
<dbReference type="GO" id="GO:0000166">
    <property type="term" value="F:nucleotide binding"/>
    <property type="evidence" value="ECO:0007669"/>
    <property type="project" value="UniProtKB-KW"/>
</dbReference>
<evidence type="ECO:0000256" key="4">
    <source>
        <dbReference type="ARBA" id="ARBA00022741"/>
    </source>
</evidence>
<feature type="binding site" evidence="10">
    <location>
        <begin position="189"/>
        <end position="191"/>
    </location>
    <ligand>
        <name>FAD</name>
        <dbReference type="ChEBI" id="CHEBI:57692"/>
    </ligand>
</feature>
<evidence type="ECO:0000256" key="9">
    <source>
        <dbReference type="PIRSR" id="PIRSR000196-1"/>
    </source>
</evidence>
<comment type="pathway">
    <text evidence="1">Amino-acid degradation; L-proline degradation into L-glutamate; L-glutamate from L-proline: step 1/2.</text>
</comment>
<feature type="binding site" evidence="10">
    <location>
        <position position="136"/>
    </location>
    <ligand>
        <name>FAD</name>
        <dbReference type="ChEBI" id="CHEBI:57692"/>
    </ligand>
</feature>
<dbReference type="OrthoDB" id="9773461at2"/>
<feature type="binding site" evidence="10">
    <location>
        <position position="165"/>
    </location>
    <ligand>
        <name>FAD</name>
        <dbReference type="ChEBI" id="CHEBI:57692"/>
    </ligand>
</feature>
<dbReference type="AlphaFoldDB" id="A0A2V2Z175"/>
<name>A0A2V2Z175_9BACL</name>
<dbReference type="Gene3D" id="3.20.20.220">
    <property type="match status" value="1"/>
</dbReference>
<dbReference type="GO" id="GO:0004657">
    <property type="term" value="F:proline dehydrogenase activity"/>
    <property type="evidence" value="ECO:0007669"/>
    <property type="project" value="UniProtKB-EC"/>
</dbReference>
<dbReference type="UniPathway" id="UPA00261">
    <property type="reaction ID" value="UER00373"/>
</dbReference>
<evidence type="ECO:0000256" key="3">
    <source>
        <dbReference type="ARBA" id="ARBA00022630"/>
    </source>
</evidence>
<feature type="binding site" evidence="9">
    <location>
        <position position="291"/>
    </location>
    <ligand>
        <name>substrate</name>
    </ligand>
</feature>
<feature type="binding site" evidence="10">
    <location>
        <begin position="228"/>
        <end position="229"/>
    </location>
    <ligand>
        <name>FAD</name>
        <dbReference type="ChEBI" id="CHEBI:57692"/>
    </ligand>
</feature>
<dbReference type="EMBL" id="QGTQ01000003">
    <property type="protein sequence ID" value="PWW06349.1"/>
    <property type="molecule type" value="Genomic_DNA"/>
</dbReference>
<protein>
    <recommendedName>
        <fullName evidence="2">proline dehydrogenase</fullName>
        <ecNumber evidence="2">1.5.5.2</ecNumber>
    </recommendedName>
</protein>
<evidence type="ECO:0000256" key="6">
    <source>
        <dbReference type="ARBA" id="ARBA00023002"/>
    </source>
</evidence>
<feature type="binding site" evidence="9">
    <location>
        <position position="101"/>
    </location>
    <ligand>
        <name>substrate</name>
    </ligand>
</feature>
<dbReference type="Proteomes" id="UP000246635">
    <property type="component" value="Unassembled WGS sequence"/>
</dbReference>
<keyword evidence="5 10" id="KW-0274">FAD</keyword>
<evidence type="ECO:0000256" key="10">
    <source>
        <dbReference type="PIRSR" id="PIRSR000196-2"/>
    </source>
</evidence>
<dbReference type="InterPro" id="IPR015659">
    <property type="entry name" value="Proline_oxidase"/>
</dbReference>
<evidence type="ECO:0000256" key="1">
    <source>
        <dbReference type="ARBA" id="ARBA00004739"/>
    </source>
</evidence>
<feature type="domain" description="Proline dehydrogenase" evidence="11">
    <location>
        <begin position="46"/>
        <end position="302"/>
    </location>
</feature>
<comment type="catalytic activity">
    <reaction evidence="8">
        <text>L-proline + a quinone = (S)-1-pyrroline-5-carboxylate + a quinol + H(+)</text>
        <dbReference type="Rhea" id="RHEA:23784"/>
        <dbReference type="ChEBI" id="CHEBI:15378"/>
        <dbReference type="ChEBI" id="CHEBI:17388"/>
        <dbReference type="ChEBI" id="CHEBI:24646"/>
        <dbReference type="ChEBI" id="CHEBI:60039"/>
        <dbReference type="ChEBI" id="CHEBI:132124"/>
        <dbReference type="EC" id="1.5.5.2"/>
    </reaction>
</comment>
<dbReference type="Pfam" id="PF01619">
    <property type="entry name" value="Pro_dh"/>
    <property type="match status" value="1"/>
</dbReference>
<keyword evidence="4 10" id="KW-0547">Nucleotide-binding</keyword>
<dbReference type="PIRSF" id="PIRSF000196">
    <property type="entry name" value="Pro_dehydrog"/>
    <property type="match status" value="1"/>
</dbReference>
<reference evidence="12 13" key="1">
    <citation type="submission" date="2018-05" db="EMBL/GenBank/DDBJ databases">
        <title>Genomic Encyclopedia of Type Strains, Phase III (KMG-III): the genomes of soil and plant-associated and newly described type strains.</title>
        <authorList>
            <person name="Whitman W."/>
        </authorList>
    </citation>
    <scope>NUCLEOTIDE SEQUENCE [LARGE SCALE GENOMIC DNA]</scope>
    <source>
        <strain evidence="12 13">CECT 5696</strain>
    </source>
</reference>
<evidence type="ECO:0000256" key="8">
    <source>
        <dbReference type="ARBA" id="ARBA00048779"/>
    </source>
</evidence>
<accession>A0A2V2Z175</accession>
<evidence type="ECO:0000313" key="12">
    <source>
        <dbReference type="EMBL" id="PWW06349.1"/>
    </source>
</evidence>
<dbReference type="RefSeq" id="WP_110043030.1">
    <property type="nucleotide sequence ID" value="NZ_CP054612.1"/>
</dbReference>
<comment type="caution">
    <text evidence="12">The sequence shown here is derived from an EMBL/GenBank/DDBJ whole genome shotgun (WGS) entry which is preliminary data.</text>
</comment>
<organism evidence="12 13">
    <name type="scientific">Paenibacillus cellulosilyticus</name>
    <dbReference type="NCBI Taxonomy" id="375489"/>
    <lineage>
        <taxon>Bacteria</taxon>
        <taxon>Bacillati</taxon>
        <taxon>Bacillota</taxon>
        <taxon>Bacilli</taxon>
        <taxon>Bacillales</taxon>
        <taxon>Paenibacillaceae</taxon>
        <taxon>Paenibacillus</taxon>
    </lineage>
</organism>
<evidence type="ECO:0000256" key="2">
    <source>
        <dbReference type="ARBA" id="ARBA00012695"/>
    </source>
</evidence>
<keyword evidence="6" id="KW-0560">Oxidoreductase</keyword>
<evidence type="ECO:0000256" key="7">
    <source>
        <dbReference type="ARBA" id="ARBA00023062"/>
    </source>
</evidence>
<dbReference type="InterPro" id="IPR008219">
    <property type="entry name" value="PRODH_bac_arc"/>
</dbReference>
<dbReference type="InterPro" id="IPR029041">
    <property type="entry name" value="FAD-linked_oxidoreductase-like"/>
</dbReference>
<keyword evidence="7" id="KW-0642">Proline metabolism</keyword>
<evidence type="ECO:0000256" key="5">
    <source>
        <dbReference type="ARBA" id="ARBA00022827"/>
    </source>
</evidence>
<keyword evidence="13" id="KW-1185">Reference proteome</keyword>
<sequence>MEIGIRLFRSVILGLAGNPAAAALSRKYGMKLGAGRFVAGQTRDEALNRAQELNAQKLVVTMDHLGEGVRTDTEADGYRTEYCALITAMKERGIKGNVSLKPTQMGLALHEERTYARIRSIAQTAAGCGMFVRLDMEDSPYTDRTLRIVAKLRAEGLTNVGPVIQAYLRRSDHDLKSLTSTRTNVRLVKGAYKEPARIAYPKRQDVDSNFKRLIRSRLDSGVYTAIATHDEKIIDWVKAYVKRRCIPNTAFEFQMLYGIRTPLQLSLAEQGYTVRSYVPYGTMWYPYFVRRLAERPANVGFVVRSLLKRR</sequence>
<proteinExistence type="predicted"/>
<keyword evidence="3" id="KW-0285">Flavoprotein</keyword>
<gene>
    <name evidence="12" type="ORF">DFQ01_103252</name>
</gene>
<feature type="binding site" evidence="9">
    <location>
        <position position="290"/>
    </location>
    <ligand>
        <name>substrate</name>
    </ligand>
</feature>
<evidence type="ECO:0000313" key="13">
    <source>
        <dbReference type="Proteomes" id="UP000246635"/>
    </source>
</evidence>
<dbReference type="PANTHER" id="PTHR13914">
    <property type="entry name" value="PROLINE OXIDASE"/>
    <property type="match status" value="1"/>
</dbReference>